<dbReference type="Proteomes" id="UP000244870">
    <property type="component" value="Chromosome"/>
</dbReference>
<reference evidence="1 2" key="1">
    <citation type="submission" date="2017-04" db="EMBL/GenBank/DDBJ databases">
        <title>Weissella cibaria strain m2 complete genome.</title>
        <authorList>
            <person name="Pan Q."/>
            <person name="Tan M."/>
            <person name="Yao F."/>
            <person name="Su S."/>
        </authorList>
    </citation>
    <scope>NUCLEOTIDE SEQUENCE [LARGE SCALE GENOMIC DNA]</scope>
    <source>
        <strain evidence="1 2">M2</strain>
    </source>
</reference>
<dbReference type="EMBL" id="CP020928">
    <property type="protein sequence ID" value="AWF96298.1"/>
    <property type="molecule type" value="Genomic_DNA"/>
</dbReference>
<dbReference type="AlphaFoldDB" id="A0A2S1KTF3"/>
<dbReference type="SUPFAM" id="SSF48208">
    <property type="entry name" value="Six-hairpin glycosidases"/>
    <property type="match status" value="1"/>
</dbReference>
<proteinExistence type="predicted"/>
<name>A0A2S1KTF3_9LACO</name>
<evidence type="ECO:0000313" key="2">
    <source>
        <dbReference type="Proteomes" id="UP000244870"/>
    </source>
</evidence>
<dbReference type="RefSeq" id="WP_159080943.1">
    <property type="nucleotide sequence ID" value="NZ_CP020928.1"/>
</dbReference>
<gene>
    <name evidence="1" type="ORF">B6254_1936</name>
</gene>
<protein>
    <submittedName>
        <fullName evidence="1">Uncharacterized protein</fullName>
    </submittedName>
</protein>
<sequence length="398" mass="45564">MKSMTVRFTADEVLIGRHEKLAWDNQSVLGMYHTVTARLQEITGVDRINLVNDGLQQTCPMRWKIVTEIWVHAWIVRCNLNIAVRGLDNGQLHETVLWTRRTSNAIAPAVAPNVLPDWSLMIDGERLPIVPQDNNPWLTVEDMRWGCQLTNFAYEMRHHDYLDVQISTVREFEDNSDVAKRLTIAGNHHVVVTLPLALIDDIVTTGRLSRAHGRLVVSQQVTPERPLKISYYLDGRTGLSFEQVALQKRARWQTFWARTDVQISADHNWQRNIRWALYRTRLQLGEQKLYELLLQPATDLTGSLHNLTNETDLEERLTGFLSWLTGGCVVNNELCLTCQPKLPAVGTIAWTLQNDHLNIRCLADSSRLRIRPDAPLCVQTGSECIKCPRQRLTTIVTR</sequence>
<dbReference type="InterPro" id="IPR008928">
    <property type="entry name" value="6-hairpin_glycosidase_sf"/>
</dbReference>
<organism evidence="1 2">
    <name type="scientific">Weissella cibaria</name>
    <dbReference type="NCBI Taxonomy" id="137591"/>
    <lineage>
        <taxon>Bacteria</taxon>
        <taxon>Bacillati</taxon>
        <taxon>Bacillota</taxon>
        <taxon>Bacilli</taxon>
        <taxon>Lactobacillales</taxon>
        <taxon>Lactobacillaceae</taxon>
        <taxon>Weissella</taxon>
    </lineage>
</organism>
<accession>A0A2S1KTF3</accession>
<dbReference type="GO" id="GO:0005975">
    <property type="term" value="P:carbohydrate metabolic process"/>
    <property type="evidence" value="ECO:0007669"/>
    <property type="project" value="InterPro"/>
</dbReference>
<evidence type="ECO:0000313" key="1">
    <source>
        <dbReference type="EMBL" id="AWF96298.1"/>
    </source>
</evidence>